<keyword evidence="2" id="KW-0349">Heme</keyword>
<accession>A0A975HE02</accession>
<dbReference type="PRINTS" id="PR00359">
    <property type="entry name" value="BP450"/>
</dbReference>
<dbReference type="PROSITE" id="PS00086">
    <property type="entry name" value="CYTOCHROME_P450"/>
    <property type="match status" value="1"/>
</dbReference>
<dbReference type="EMBL" id="CP059319">
    <property type="protein sequence ID" value="QTH20279.1"/>
    <property type="molecule type" value="Genomic_DNA"/>
</dbReference>
<dbReference type="InterPro" id="IPR002397">
    <property type="entry name" value="Cyt_P450_B"/>
</dbReference>
<proteinExistence type="inferred from homology"/>
<dbReference type="AlphaFoldDB" id="A0A975HE02"/>
<sequence>MQQINTSSAPPAAGQDFLSLTGCNPYPFYDRLRTQASLFWDDSANGWLVTSYEACRYVELREDLFRHPYADPIPNLREIKGGETISVLQGPRHPLMHRFLLSMFTPRQVKDYCEHYIRPIVRDLLARFSASGTAELSSAFGDLVPPRVILALLGMPWQDDALVHRVVELHNVINQWISGLNLPGIDEQALAASRELNDMLLPFIRARRETLGMDLISRVWSAWPESLGEPGDDDVMAVGRELFLAGAEATTHAISNAFYLLLSDADLMARVRANRQQMVPQVVEESLRLFGAVHYRYRVANQDCEIDGIPVAADQKLVLINAAANRDPARYESPERVDVNRGMLRDHLAFNVGPRTCIGAGLARAEIVEAINGLLNVAQNLRLDGDAPEPVFVGHFARSFRPLHVTFDPIS</sequence>
<evidence type="ECO:0000256" key="2">
    <source>
        <dbReference type="RuleBase" id="RU000461"/>
    </source>
</evidence>
<dbReference type="InterPro" id="IPR001128">
    <property type="entry name" value="Cyt_P450"/>
</dbReference>
<evidence type="ECO:0000313" key="3">
    <source>
        <dbReference type="EMBL" id="QTH20279.1"/>
    </source>
</evidence>
<keyword evidence="2" id="KW-0503">Monooxygenase</keyword>
<organism evidence="3 4">
    <name type="scientific">Rhizorhabdus wittichii</name>
    <dbReference type="NCBI Taxonomy" id="160791"/>
    <lineage>
        <taxon>Bacteria</taxon>
        <taxon>Pseudomonadati</taxon>
        <taxon>Pseudomonadota</taxon>
        <taxon>Alphaproteobacteria</taxon>
        <taxon>Sphingomonadales</taxon>
        <taxon>Sphingomonadaceae</taxon>
        <taxon>Rhizorhabdus</taxon>
    </lineage>
</organism>
<evidence type="ECO:0000256" key="1">
    <source>
        <dbReference type="ARBA" id="ARBA00010617"/>
    </source>
</evidence>
<evidence type="ECO:0000313" key="4">
    <source>
        <dbReference type="Proteomes" id="UP000664914"/>
    </source>
</evidence>
<dbReference type="PANTHER" id="PTHR46696:SF3">
    <property type="entry name" value="PULCHERRIMINIC ACID SYNTHASE"/>
    <property type="match status" value="1"/>
</dbReference>
<name>A0A975HE02_9SPHN</name>
<comment type="similarity">
    <text evidence="1 2">Belongs to the cytochrome P450 family.</text>
</comment>
<dbReference type="RefSeq" id="WP_208632069.1">
    <property type="nucleotide sequence ID" value="NZ_CP059319.1"/>
</dbReference>
<dbReference type="InterPro" id="IPR036396">
    <property type="entry name" value="Cyt_P450_sf"/>
</dbReference>
<protein>
    <submittedName>
        <fullName evidence="3">Cytochrome P450</fullName>
    </submittedName>
</protein>
<dbReference type="PANTHER" id="PTHR46696">
    <property type="entry name" value="P450, PUTATIVE (EUROFUNG)-RELATED"/>
    <property type="match status" value="1"/>
</dbReference>
<gene>
    <name evidence="3" type="ORF">HRJ34_18280</name>
</gene>
<keyword evidence="2" id="KW-0560">Oxidoreductase</keyword>
<keyword evidence="2" id="KW-0479">Metal-binding</keyword>
<reference evidence="3" key="2">
    <citation type="submission" date="2021-04" db="EMBL/GenBank/DDBJ databases">
        <title>Isolation and genomic analysis of the ibuprofen-degrading bacterium Sphingomonas strain MPO218.</title>
        <authorList>
            <person name="Aulestia M."/>
            <person name="Flores A."/>
            <person name="Mangas E.L."/>
            <person name="Perez-Pulido A.J."/>
            <person name="Santero E."/>
            <person name="Camacho E.M."/>
        </authorList>
    </citation>
    <scope>NUCLEOTIDE SEQUENCE</scope>
    <source>
        <strain evidence="3">MPO218</strain>
    </source>
</reference>
<dbReference type="Pfam" id="PF00067">
    <property type="entry name" value="p450"/>
    <property type="match status" value="1"/>
</dbReference>
<dbReference type="GO" id="GO:0020037">
    <property type="term" value="F:heme binding"/>
    <property type="evidence" value="ECO:0007669"/>
    <property type="project" value="InterPro"/>
</dbReference>
<dbReference type="GO" id="GO:0004497">
    <property type="term" value="F:monooxygenase activity"/>
    <property type="evidence" value="ECO:0007669"/>
    <property type="project" value="UniProtKB-KW"/>
</dbReference>
<dbReference type="SUPFAM" id="SSF48264">
    <property type="entry name" value="Cytochrome P450"/>
    <property type="match status" value="1"/>
</dbReference>
<dbReference type="InterPro" id="IPR017972">
    <property type="entry name" value="Cyt_P450_CS"/>
</dbReference>
<reference evidence="3" key="1">
    <citation type="submission" date="2020-07" db="EMBL/GenBank/DDBJ databases">
        <authorList>
            <person name="Camacho E."/>
        </authorList>
    </citation>
    <scope>NUCLEOTIDE SEQUENCE</scope>
    <source>
        <strain evidence="3">MPO218</strain>
    </source>
</reference>
<keyword evidence="2" id="KW-0408">Iron</keyword>
<dbReference type="Gene3D" id="1.10.630.10">
    <property type="entry name" value="Cytochrome P450"/>
    <property type="match status" value="1"/>
</dbReference>
<dbReference type="GO" id="GO:0005506">
    <property type="term" value="F:iron ion binding"/>
    <property type="evidence" value="ECO:0007669"/>
    <property type="project" value="InterPro"/>
</dbReference>
<dbReference type="GO" id="GO:0016705">
    <property type="term" value="F:oxidoreductase activity, acting on paired donors, with incorporation or reduction of molecular oxygen"/>
    <property type="evidence" value="ECO:0007669"/>
    <property type="project" value="InterPro"/>
</dbReference>
<dbReference type="Proteomes" id="UP000664914">
    <property type="component" value="Chromosome"/>
</dbReference>
<dbReference type="PRINTS" id="PR00385">
    <property type="entry name" value="P450"/>
</dbReference>